<evidence type="ECO:0000256" key="1">
    <source>
        <dbReference type="SAM" id="MobiDB-lite"/>
    </source>
</evidence>
<keyword evidence="4" id="KW-1185">Reference proteome</keyword>
<accession>A0A194WXJ1</accession>
<dbReference type="KEGG" id="psco:LY89DRAFT_757236"/>
<feature type="domain" description="2EXR" evidence="2">
    <location>
        <begin position="75"/>
        <end position="158"/>
    </location>
</feature>
<dbReference type="InParanoid" id="A0A194WXJ1"/>
<sequence length="310" mass="34878">MASDTAAEEVFPAHAVIEFRAIQTGRTHSLSSAQNVPAASSTGGIRSPSDVDAPLLGLPANPGTSATPGQTLKSFECFPNLPIELRLQVWKQSMVPRIITFKPGGGKPLGAMNANQESRNELRKYYHLYLNESSDVPSQNDILPVSFGVLINYDIDIVYIKLFKDDLHRWTVQAGLQDAAIKYLHLLNQAQRIAFNLNDRSQDVARFGSYPVMIDWKCTFRLGTDSITTWCPRLKEVWLLADNDEELHLDRLVPATSVTKSQLGCMNTVTYVFERAHDHSARNSALPNSKFLWPWFKQNITLRFMKIRDT</sequence>
<dbReference type="Pfam" id="PF20150">
    <property type="entry name" value="2EXR"/>
    <property type="match status" value="1"/>
</dbReference>
<protein>
    <recommendedName>
        <fullName evidence="2">2EXR domain-containing protein</fullName>
    </recommendedName>
</protein>
<organism evidence="3 4">
    <name type="scientific">Mollisia scopiformis</name>
    <name type="common">Conifer needle endophyte fungus</name>
    <name type="synonym">Phialocephala scopiformis</name>
    <dbReference type="NCBI Taxonomy" id="149040"/>
    <lineage>
        <taxon>Eukaryota</taxon>
        <taxon>Fungi</taxon>
        <taxon>Dikarya</taxon>
        <taxon>Ascomycota</taxon>
        <taxon>Pezizomycotina</taxon>
        <taxon>Leotiomycetes</taxon>
        <taxon>Helotiales</taxon>
        <taxon>Mollisiaceae</taxon>
        <taxon>Mollisia</taxon>
    </lineage>
</organism>
<dbReference type="Proteomes" id="UP000070700">
    <property type="component" value="Unassembled WGS sequence"/>
</dbReference>
<dbReference type="OrthoDB" id="3553482at2759"/>
<gene>
    <name evidence="3" type="ORF">LY89DRAFT_757236</name>
</gene>
<reference evidence="3 4" key="1">
    <citation type="submission" date="2015-10" db="EMBL/GenBank/DDBJ databases">
        <title>Full genome of DAOMC 229536 Phialocephala scopiformis, a fungal endophyte of spruce producing the potent anti-insectan compound rugulosin.</title>
        <authorList>
            <consortium name="DOE Joint Genome Institute"/>
            <person name="Walker A.K."/>
            <person name="Frasz S.L."/>
            <person name="Seifert K.A."/>
            <person name="Miller J.D."/>
            <person name="Mondo S.J."/>
            <person name="Labutti K."/>
            <person name="Lipzen A."/>
            <person name="Dockter R."/>
            <person name="Kennedy M."/>
            <person name="Grigoriev I.V."/>
            <person name="Spatafora J.W."/>
        </authorList>
    </citation>
    <scope>NUCLEOTIDE SEQUENCE [LARGE SCALE GENOMIC DNA]</scope>
    <source>
        <strain evidence="3 4">CBS 120377</strain>
    </source>
</reference>
<feature type="region of interest" description="Disordered" evidence="1">
    <location>
        <begin position="28"/>
        <end position="55"/>
    </location>
</feature>
<evidence type="ECO:0000313" key="4">
    <source>
        <dbReference type="Proteomes" id="UP000070700"/>
    </source>
</evidence>
<dbReference type="InterPro" id="IPR045518">
    <property type="entry name" value="2EXR"/>
</dbReference>
<name>A0A194WXJ1_MOLSC</name>
<dbReference type="GeneID" id="28831137"/>
<evidence type="ECO:0000259" key="2">
    <source>
        <dbReference type="Pfam" id="PF20150"/>
    </source>
</evidence>
<evidence type="ECO:0000313" key="3">
    <source>
        <dbReference type="EMBL" id="KUJ12650.1"/>
    </source>
</evidence>
<feature type="compositionally biased region" description="Polar residues" evidence="1">
    <location>
        <begin position="28"/>
        <end position="44"/>
    </location>
</feature>
<proteinExistence type="predicted"/>
<dbReference type="PANTHER" id="PTHR35910:SF6">
    <property type="entry name" value="2EXR DOMAIN-CONTAINING PROTEIN"/>
    <property type="match status" value="1"/>
</dbReference>
<dbReference type="EMBL" id="KQ947424">
    <property type="protein sequence ID" value="KUJ12650.1"/>
    <property type="molecule type" value="Genomic_DNA"/>
</dbReference>
<dbReference type="AlphaFoldDB" id="A0A194WXJ1"/>
<dbReference type="RefSeq" id="XP_018067005.1">
    <property type="nucleotide sequence ID" value="XM_018221411.1"/>
</dbReference>
<dbReference type="PANTHER" id="PTHR35910">
    <property type="entry name" value="2EXR DOMAIN-CONTAINING PROTEIN"/>
    <property type="match status" value="1"/>
</dbReference>